<evidence type="ECO:0000313" key="2">
    <source>
        <dbReference type="EMBL" id="PLS31210.1"/>
    </source>
</evidence>
<dbReference type="Proteomes" id="UP000235050">
    <property type="component" value="Unassembled WGS sequence"/>
</dbReference>
<comment type="caution">
    <text evidence="2">The sequence shown here is derived from an EMBL/GenBank/DDBJ whole genome shotgun (WGS) entry which is preliminary data.</text>
</comment>
<feature type="domain" description="DUF559" evidence="1">
    <location>
        <begin position="51"/>
        <end position="117"/>
    </location>
</feature>
<organism evidence="2 3">
    <name type="scientific">Bifidobacterium margollesii</name>
    <dbReference type="NCBI Taxonomy" id="2020964"/>
    <lineage>
        <taxon>Bacteria</taxon>
        <taxon>Bacillati</taxon>
        <taxon>Actinomycetota</taxon>
        <taxon>Actinomycetes</taxon>
        <taxon>Bifidobacteriales</taxon>
        <taxon>Bifidobacteriaceae</taxon>
        <taxon>Bifidobacterium</taxon>
    </lineage>
</organism>
<accession>A0A2N5JAI1</accession>
<proteinExistence type="predicted"/>
<protein>
    <recommendedName>
        <fullName evidence="1">DUF559 domain-containing protein</fullName>
    </recommendedName>
</protein>
<evidence type="ECO:0000313" key="3">
    <source>
        <dbReference type="Proteomes" id="UP000235050"/>
    </source>
</evidence>
<dbReference type="InterPro" id="IPR011335">
    <property type="entry name" value="Restrct_endonuc-II-like"/>
</dbReference>
<dbReference type="InterPro" id="IPR007569">
    <property type="entry name" value="DUF559"/>
</dbReference>
<dbReference type="SUPFAM" id="SSF52980">
    <property type="entry name" value="Restriction endonuclease-like"/>
    <property type="match status" value="1"/>
</dbReference>
<dbReference type="Pfam" id="PF04480">
    <property type="entry name" value="DUF559"/>
    <property type="match status" value="1"/>
</dbReference>
<name>A0A2N5JAI1_9BIFI</name>
<dbReference type="AlphaFoldDB" id="A0A2N5JAI1"/>
<dbReference type="EMBL" id="NMWU01000015">
    <property type="protein sequence ID" value="PLS31210.1"/>
    <property type="molecule type" value="Genomic_DNA"/>
</dbReference>
<sequence length="142" mass="16050">MTGFMKKDSELCSSRQRVICTRLAEQIGIAPTFSLAVLVMRAGLGRPEANFRIDLPDGGYRLVDLAYPDLKLAIEYQGAYHADPSQMRADASRWNQLRALGWEIVFVTADDLRTDRTRRLIIEVIRATMRRQAILLNLAAVL</sequence>
<reference evidence="2 3" key="1">
    <citation type="submission" date="2017-07" db="EMBL/GenBank/DDBJ databases">
        <title>Bifidobacterium novel species.</title>
        <authorList>
            <person name="Lugli G.A."/>
            <person name="Milani C."/>
            <person name="Duranti S."/>
            <person name="Mangifesta M."/>
        </authorList>
    </citation>
    <scope>NUCLEOTIDE SEQUENCE [LARGE SCALE GENOMIC DNA]</scope>
    <source>
        <strain evidence="3">Uis1B</strain>
    </source>
</reference>
<gene>
    <name evidence="2" type="ORF">Uis1B_0954</name>
</gene>
<keyword evidence="3" id="KW-1185">Reference proteome</keyword>
<dbReference type="Gene3D" id="3.40.960.10">
    <property type="entry name" value="VSR Endonuclease"/>
    <property type="match status" value="1"/>
</dbReference>
<evidence type="ECO:0000259" key="1">
    <source>
        <dbReference type="Pfam" id="PF04480"/>
    </source>
</evidence>